<dbReference type="InterPro" id="IPR033753">
    <property type="entry name" value="GCV_H/Fam206"/>
</dbReference>
<dbReference type="Proteomes" id="UP001210231">
    <property type="component" value="Unassembled WGS sequence"/>
</dbReference>
<dbReference type="InterPro" id="IPR017453">
    <property type="entry name" value="GCV_H_sub"/>
</dbReference>
<protein>
    <recommendedName>
        <fullName evidence="3">Glycine cleavage system H protein</fullName>
    </recommendedName>
</protein>
<dbReference type="RefSeq" id="WP_407030339.1">
    <property type="nucleotide sequence ID" value="NZ_JAQGEF010000004.1"/>
</dbReference>
<proteinExistence type="inferred from homology"/>
<comment type="subunit">
    <text evidence="3">The glycine cleavage system is composed of four proteins: P, T, L and H.</text>
</comment>
<feature type="modified residue" description="N6-lipoyllysine" evidence="3">
    <location>
        <position position="63"/>
    </location>
</feature>
<dbReference type="CDD" id="cd06848">
    <property type="entry name" value="GCS_H"/>
    <property type="match status" value="1"/>
</dbReference>
<keyword evidence="6" id="KW-1185">Reference proteome</keyword>
<dbReference type="PANTHER" id="PTHR11715:SF3">
    <property type="entry name" value="GLYCINE CLEAVAGE SYSTEM H PROTEIN-RELATED"/>
    <property type="match status" value="1"/>
</dbReference>
<comment type="cofactor">
    <cofactor evidence="3">
        <name>(R)-lipoate</name>
        <dbReference type="ChEBI" id="CHEBI:83088"/>
    </cofactor>
    <text evidence="3">Binds 1 lipoyl cofactor covalently.</text>
</comment>
<dbReference type="HAMAP" id="MF_00272">
    <property type="entry name" value="GcvH"/>
    <property type="match status" value="1"/>
</dbReference>
<accession>A0ABT4UHC6</accession>
<dbReference type="Pfam" id="PF01597">
    <property type="entry name" value="GCV_H"/>
    <property type="match status" value="1"/>
</dbReference>
<evidence type="ECO:0000313" key="5">
    <source>
        <dbReference type="EMBL" id="MDA3614009.1"/>
    </source>
</evidence>
<dbReference type="Gene3D" id="2.40.50.100">
    <property type="match status" value="1"/>
</dbReference>
<dbReference type="PROSITE" id="PS00189">
    <property type="entry name" value="LIPOYL"/>
    <property type="match status" value="1"/>
</dbReference>
<feature type="domain" description="Lipoyl-binding" evidence="4">
    <location>
        <begin position="22"/>
        <end position="104"/>
    </location>
</feature>
<gene>
    <name evidence="3 5" type="primary">gcvH</name>
    <name evidence="5" type="ORF">O3P16_04275</name>
</gene>
<reference evidence="5 6" key="1">
    <citation type="submission" date="2022-12" db="EMBL/GenBank/DDBJ databases">
        <title>Chitinophagaceae gen. sp. nov., a new member of the family Chitinophagaceae, isolated from soil in a chemical factory.</title>
        <authorList>
            <person name="Ke Z."/>
        </authorList>
    </citation>
    <scope>NUCLEOTIDE SEQUENCE [LARGE SCALE GENOMIC DNA]</scope>
    <source>
        <strain evidence="5 6">LY-5</strain>
    </source>
</reference>
<comment type="similarity">
    <text evidence="1 3">Belongs to the GcvH family.</text>
</comment>
<sequence length="125" mass="13657">MNFPSNLRYTKEHEWVSIEGNIATVGITDFAQRELGDIVYVDINTVGQSLGANEIFGSVEAVKTVSDLFLPVAGKVLEINEELNQAPELVNTDPYGNGWIIKLEVENVDDVAALLDAEAYTTLVS</sequence>
<evidence type="ECO:0000256" key="3">
    <source>
        <dbReference type="HAMAP-Rule" id="MF_00272"/>
    </source>
</evidence>
<evidence type="ECO:0000259" key="4">
    <source>
        <dbReference type="PROSITE" id="PS50968"/>
    </source>
</evidence>
<dbReference type="InterPro" id="IPR011053">
    <property type="entry name" value="Single_hybrid_motif"/>
</dbReference>
<dbReference type="InterPro" id="IPR003016">
    <property type="entry name" value="2-oxoA_DH_lipoyl-BS"/>
</dbReference>
<organism evidence="5 6">
    <name type="scientific">Polluticaenibacter yanchengensis</name>
    <dbReference type="NCBI Taxonomy" id="3014562"/>
    <lineage>
        <taxon>Bacteria</taxon>
        <taxon>Pseudomonadati</taxon>
        <taxon>Bacteroidota</taxon>
        <taxon>Chitinophagia</taxon>
        <taxon>Chitinophagales</taxon>
        <taxon>Chitinophagaceae</taxon>
        <taxon>Polluticaenibacter</taxon>
    </lineage>
</organism>
<comment type="function">
    <text evidence="3">The glycine cleavage system catalyzes the degradation of glycine. The H protein shuttles the methylamine group of glycine from the P protein to the T protein.</text>
</comment>
<dbReference type="NCBIfam" id="NF002270">
    <property type="entry name" value="PRK01202.1"/>
    <property type="match status" value="1"/>
</dbReference>
<comment type="caution">
    <text evidence="5">The sequence shown here is derived from an EMBL/GenBank/DDBJ whole genome shotgun (WGS) entry which is preliminary data.</text>
</comment>
<evidence type="ECO:0000256" key="2">
    <source>
        <dbReference type="ARBA" id="ARBA00022823"/>
    </source>
</evidence>
<dbReference type="NCBIfam" id="TIGR00527">
    <property type="entry name" value="gcvH"/>
    <property type="match status" value="1"/>
</dbReference>
<dbReference type="SUPFAM" id="SSF51230">
    <property type="entry name" value="Single hybrid motif"/>
    <property type="match status" value="1"/>
</dbReference>
<evidence type="ECO:0000256" key="1">
    <source>
        <dbReference type="ARBA" id="ARBA00009249"/>
    </source>
</evidence>
<keyword evidence="2 3" id="KW-0450">Lipoyl</keyword>
<dbReference type="PROSITE" id="PS50968">
    <property type="entry name" value="BIOTINYL_LIPOYL"/>
    <property type="match status" value="1"/>
</dbReference>
<dbReference type="EMBL" id="JAQGEF010000004">
    <property type="protein sequence ID" value="MDA3614009.1"/>
    <property type="molecule type" value="Genomic_DNA"/>
</dbReference>
<dbReference type="InterPro" id="IPR002930">
    <property type="entry name" value="GCV_H"/>
</dbReference>
<evidence type="ECO:0000313" key="6">
    <source>
        <dbReference type="Proteomes" id="UP001210231"/>
    </source>
</evidence>
<dbReference type="PANTHER" id="PTHR11715">
    <property type="entry name" value="GLYCINE CLEAVAGE SYSTEM H PROTEIN"/>
    <property type="match status" value="1"/>
</dbReference>
<name>A0ABT4UHC6_9BACT</name>
<dbReference type="InterPro" id="IPR000089">
    <property type="entry name" value="Biotin_lipoyl"/>
</dbReference>